<evidence type="ECO:0000256" key="2">
    <source>
        <dbReference type="SAM" id="MobiDB-lite"/>
    </source>
</evidence>
<dbReference type="EMBL" id="CM035410">
    <property type="protein sequence ID" value="KAH7437898.1"/>
    <property type="molecule type" value="Genomic_DNA"/>
</dbReference>
<organism evidence="4 5">
    <name type="scientific">Ceratopteris richardii</name>
    <name type="common">Triangle waterfern</name>
    <dbReference type="NCBI Taxonomy" id="49495"/>
    <lineage>
        <taxon>Eukaryota</taxon>
        <taxon>Viridiplantae</taxon>
        <taxon>Streptophyta</taxon>
        <taxon>Embryophyta</taxon>
        <taxon>Tracheophyta</taxon>
        <taxon>Polypodiopsida</taxon>
        <taxon>Polypodiidae</taxon>
        <taxon>Polypodiales</taxon>
        <taxon>Pteridineae</taxon>
        <taxon>Pteridaceae</taxon>
        <taxon>Parkerioideae</taxon>
        <taxon>Ceratopteris</taxon>
    </lineage>
</organism>
<comment type="caution">
    <text evidence="4">The sequence shown here is derived from an EMBL/GenBank/DDBJ whole genome shotgun (WGS) entry which is preliminary data.</text>
</comment>
<dbReference type="GO" id="GO:0005525">
    <property type="term" value="F:GTP binding"/>
    <property type="evidence" value="ECO:0007669"/>
    <property type="project" value="InterPro"/>
</dbReference>
<evidence type="ECO:0000256" key="1">
    <source>
        <dbReference type="ARBA" id="ARBA00022528"/>
    </source>
</evidence>
<dbReference type="InterPro" id="IPR044229">
    <property type="entry name" value="NOA1"/>
</dbReference>
<dbReference type="AlphaFoldDB" id="A0A8T2UT46"/>
<evidence type="ECO:0000313" key="4">
    <source>
        <dbReference type="EMBL" id="KAH7437898.1"/>
    </source>
</evidence>
<dbReference type="InterPro" id="IPR027417">
    <property type="entry name" value="P-loop_NTPase"/>
</dbReference>
<sequence>MESLKLSSLYNLSGGRSPSAFLKQANLDCKPRGDVILSCVANSSGPLEKEKLITEKSRGELFLERALSNRRLRNEKSSPSYSTGTLVPDRKREKKKKKAVAPTTSPGCYGCGAMLQTLEAGAPGYVPLDMYELKKKHHQLRSVLCERCRALAHGQMIPAVGGHGGYGGGKRFVTAERLRMELSHIGDEKALIINLVDVVDFNGSFLTRVRELVGANPIVLVVTKIDLLPKGTSFTAVADWILEFLTKKKLNVISVHLTSSKSMVGIPGVISYLRQQRQGRDVYILGSANVGKSAFVSAMLQELSKRDYAASAALRRLPIQSAMPGTTLGPIEIKPFSGGGSMFDTPGVHVHHRMAAVVSPEDLTLLAPRRQLRGYLVAPSVFNRHQSRSPYLSASITSRQQDYCSSDDELSEGVGTSLPVLGDAAQSATEDEITMSGKSVFWGGLVRIDAVKVPPYVGFRFYGPTAFSKEVVATHEADIYYKEQLGKRLTPPKGAEGWAGLESQRTLNLKFESWDRPACDVAVSGLGWMTVECGYVEYMEELEAQDSGVDRTVQLVVHVPRSVEVFVRPPLPVGTRGSEWYEYRELTEKELEARPEVFLP</sequence>
<keyword evidence="1" id="KW-0150">Chloroplast</keyword>
<dbReference type="InterPro" id="IPR030378">
    <property type="entry name" value="G_CP_dom"/>
</dbReference>
<dbReference type="GO" id="GO:0003924">
    <property type="term" value="F:GTPase activity"/>
    <property type="evidence" value="ECO:0007669"/>
    <property type="project" value="InterPro"/>
</dbReference>
<protein>
    <recommendedName>
        <fullName evidence="3">CP-type G domain-containing protein</fullName>
    </recommendedName>
</protein>
<dbReference type="PROSITE" id="PS51721">
    <property type="entry name" value="G_CP"/>
    <property type="match status" value="1"/>
</dbReference>
<dbReference type="SUPFAM" id="SSF52540">
    <property type="entry name" value="P-loop containing nucleoside triphosphate hydrolases"/>
    <property type="match status" value="1"/>
</dbReference>
<dbReference type="Gene3D" id="3.40.50.300">
    <property type="entry name" value="P-loop containing nucleotide triphosphate hydrolases"/>
    <property type="match status" value="1"/>
</dbReference>
<dbReference type="OMA" id="HYNEVQD"/>
<keyword evidence="1" id="KW-0934">Plastid</keyword>
<evidence type="ECO:0000313" key="5">
    <source>
        <dbReference type="Proteomes" id="UP000825935"/>
    </source>
</evidence>
<keyword evidence="5" id="KW-1185">Reference proteome</keyword>
<proteinExistence type="predicted"/>
<feature type="domain" description="CP-type G" evidence="3">
    <location>
        <begin position="179"/>
        <end position="351"/>
    </location>
</feature>
<dbReference type="CDD" id="cd01855">
    <property type="entry name" value="YqeH"/>
    <property type="match status" value="1"/>
</dbReference>
<evidence type="ECO:0000259" key="3">
    <source>
        <dbReference type="PROSITE" id="PS51721"/>
    </source>
</evidence>
<dbReference type="Proteomes" id="UP000825935">
    <property type="component" value="Chromosome 5"/>
</dbReference>
<gene>
    <name evidence="4" type="ORF">KP509_05G094200</name>
</gene>
<dbReference type="OrthoDB" id="1696305at2759"/>
<reference evidence="4" key="1">
    <citation type="submission" date="2021-08" db="EMBL/GenBank/DDBJ databases">
        <title>WGS assembly of Ceratopteris richardii.</title>
        <authorList>
            <person name="Marchant D.B."/>
            <person name="Chen G."/>
            <person name="Jenkins J."/>
            <person name="Shu S."/>
            <person name="Leebens-Mack J."/>
            <person name="Grimwood J."/>
            <person name="Schmutz J."/>
            <person name="Soltis P."/>
            <person name="Soltis D."/>
            <person name="Chen Z.-H."/>
        </authorList>
    </citation>
    <scope>NUCLEOTIDE SEQUENCE</scope>
    <source>
        <strain evidence="4">Whitten #5841</strain>
        <tissue evidence="4">Leaf</tissue>
    </source>
</reference>
<feature type="region of interest" description="Disordered" evidence="2">
    <location>
        <begin position="73"/>
        <end position="102"/>
    </location>
</feature>
<dbReference type="PANTHER" id="PTHR47569">
    <property type="entry name" value="NO-ASSOCIATED PROTEIN 1, CHLOROPLASTIC/MITOCHONDRIAL"/>
    <property type="match status" value="1"/>
</dbReference>
<accession>A0A8T2UT46</accession>
<dbReference type="InterPro" id="IPR006073">
    <property type="entry name" value="GTP-bd"/>
</dbReference>
<dbReference type="PANTHER" id="PTHR47569:SF2">
    <property type="entry name" value="NO-ASSOCIATED PROTEIN 1, CHLOROPLASTIC_MITOCHONDRIAL"/>
    <property type="match status" value="1"/>
</dbReference>
<name>A0A8T2UT46_CERRI</name>
<dbReference type="Pfam" id="PF01926">
    <property type="entry name" value="MMR_HSR1"/>
    <property type="match status" value="1"/>
</dbReference>